<evidence type="ECO:0000313" key="1">
    <source>
        <dbReference type="Proteomes" id="UP000887565"/>
    </source>
</evidence>
<dbReference type="AlphaFoldDB" id="A0A915IPB7"/>
<dbReference type="Proteomes" id="UP000887565">
    <property type="component" value="Unplaced"/>
</dbReference>
<protein>
    <submittedName>
        <fullName evidence="2">Uncharacterized protein</fullName>
    </submittedName>
</protein>
<sequence length="104" mass="12100">MWMNIKFDDVNYEWAKDPHLWRQLTRCGNELFTVHNIPNDKNTPTVATNGNEKRCRFKSATIRAAFSKAQPKISRAQQMLTISLVANSKAPMFYDLAEKRQILQ</sequence>
<proteinExistence type="predicted"/>
<evidence type="ECO:0000313" key="2">
    <source>
        <dbReference type="WBParaSite" id="nRc.2.0.1.t15288-RA"/>
    </source>
</evidence>
<organism evidence="1 2">
    <name type="scientific">Romanomermis culicivorax</name>
    <name type="common">Nematode worm</name>
    <dbReference type="NCBI Taxonomy" id="13658"/>
    <lineage>
        <taxon>Eukaryota</taxon>
        <taxon>Metazoa</taxon>
        <taxon>Ecdysozoa</taxon>
        <taxon>Nematoda</taxon>
        <taxon>Enoplea</taxon>
        <taxon>Dorylaimia</taxon>
        <taxon>Mermithida</taxon>
        <taxon>Mermithoidea</taxon>
        <taxon>Mermithidae</taxon>
        <taxon>Romanomermis</taxon>
    </lineage>
</organism>
<keyword evidence="1" id="KW-1185">Reference proteome</keyword>
<name>A0A915IPB7_ROMCU</name>
<accession>A0A915IPB7</accession>
<reference evidence="2" key="1">
    <citation type="submission" date="2022-11" db="UniProtKB">
        <authorList>
            <consortium name="WormBaseParasite"/>
        </authorList>
    </citation>
    <scope>IDENTIFICATION</scope>
</reference>
<dbReference type="WBParaSite" id="nRc.2.0.1.t15288-RA">
    <property type="protein sequence ID" value="nRc.2.0.1.t15288-RA"/>
    <property type="gene ID" value="nRc.2.0.1.g15288"/>
</dbReference>